<keyword evidence="2" id="KW-0732">Signal</keyword>
<evidence type="ECO:0000313" key="4">
    <source>
        <dbReference type="Proteomes" id="UP001652700"/>
    </source>
</evidence>
<dbReference type="RefSeq" id="XP_028148258.1">
    <property type="nucleotide sequence ID" value="XM_028292457.1"/>
</dbReference>
<keyword evidence="4" id="KW-1185">Reference proteome</keyword>
<dbReference type="KEGG" id="dvv:114341649"/>
<dbReference type="Pfam" id="PF11901">
    <property type="entry name" value="DM9"/>
    <property type="match status" value="1"/>
</dbReference>
<reference evidence="3" key="2">
    <citation type="submission" date="2025-05" db="UniProtKB">
        <authorList>
            <consortium name="EnsemblMetazoa"/>
        </authorList>
    </citation>
    <scope>IDENTIFICATION</scope>
</reference>
<dbReference type="RefSeq" id="XP_050502944.1">
    <property type="nucleotide sequence ID" value="XM_050646987.1"/>
</dbReference>
<reference evidence="5" key="1">
    <citation type="submission" date="2025-04" db="UniProtKB">
        <authorList>
            <consortium name="RefSeq"/>
        </authorList>
    </citation>
    <scope>IDENTIFICATION</scope>
</reference>
<evidence type="ECO:0000313" key="3">
    <source>
        <dbReference type="EnsemblMetazoa" id="XP_050502942.1"/>
    </source>
</evidence>
<dbReference type="RefSeq" id="XP_050502942.1">
    <property type="nucleotide sequence ID" value="XM_050646985.1"/>
</dbReference>
<organism evidence="5">
    <name type="scientific">Diabrotica virgifera virgifera</name>
    <name type="common">western corn rootworm</name>
    <dbReference type="NCBI Taxonomy" id="50390"/>
    <lineage>
        <taxon>Eukaryota</taxon>
        <taxon>Metazoa</taxon>
        <taxon>Ecdysozoa</taxon>
        <taxon>Arthropoda</taxon>
        <taxon>Hexapoda</taxon>
        <taxon>Insecta</taxon>
        <taxon>Pterygota</taxon>
        <taxon>Neoptera</taxon>
        <taxon>Endopterygota</taxon>
        <taxon>Coleoptera</taxon>
        <taxon>Polyphaga</taxon>
        <taxon>Cucujiformia</taxon>
        <taxon>Chrysomeloidea</taxon>
        <taxon>Chrysomelidae</taxon>
        <taxon>Galerucinae</taxon>
        <taxon>Diabroticina</taxon>
        <taxon>Diabroticites</taxon>
        <taxon>Diabrotica</taxon>
    </lineage>
</organism>
<dbReference type="OrthoDB" id="428159at2759"/>
<dbReference type="EnsemblMetazoa" id="XM_050646987.1">
    <property type="protein sequence ID" value="XP_050502944.1"/>
    <property type="gene ID" value="LOC114341649"/>
</dbReference>
<dbReference type="GeneID" id="114341649"/>
<evidence type="ECO:0000256" key="2">
    <source>
        <dbReference type="SAM" id="SignalP"/>
    </source>
</evidence>
<evidence type="ECO:0000313" key="5">
    <source>
        <dbReference type="RefSeq" id="XP_028148258.1"/>
    </source>
</evidence>
<protein>
    <submittedName>
        <fullName evidence="5">Protein unzipped</fullName>
    </submittedName>
</protein>
<dbReference type="FunCoup" id="A0A6P7GSJ4">
    <property type="interactions" value="152"/>
</dbReference>
<dbReference type="PANTHER" id="PTHR31649">
    <property type="entry name" value="AGAP009604-PA"/>
    <property type="match status" value="1"/>
</dbReference>
<feature type="signal peptide" evidence="2">
    <location>
        <begin position="1"/>
        <end position="20"/>
    </location>
</feature>
<dbReference type="InParanoid" id="A0A6P7GSJ4"/>
<dbReference type="EnsemblMetazoa" id="XM_050646985.1">
    <property type="protein sequence ID" value="XP_050502942.1"/>
    <property type="gene ID" value="LOC114341649"/>
</dbReference>
<sequence length="478" mass="53900">MKQIQWTLILAQFWFVFVNAEPSVHILAENLEQVITSTTLEWIPFNGDDKGFLKNAVVAAYQTIEEPKSNEAEVSENETGGNGLVQKSVYVCRAKINSVWISGQLRPNRNVCVVSLYKKVSDYKEFDVLVSIEGSARLSWIHKNKYTLISQGAVTSGENALKSFVARREANSHNKEGSLSYYVGKYSPTENLGMFFVVDQNNIEIPYEDGEILVETEPKSYELKNITYARTNKRHPKKQRVLGHAVLKNEETTFQKVESVISYSYHYNLFWGKGHGLSTGLPLLVNLPKGPQLKGSWALPHEEEKTEVVPIERDLEAGTAVNVTLIGNYTELEIPYTAIVVQNYQDGEKREFIIRDTKRENKMMEIIPVYTPAYYLHNNTLVPTTTTTTTTTTSSTTTKLASTTQEVTPIGFPELDDRKVDNLQSSDKKNDMQADEQNSTIKDGETRESKSSSPKRFSSSNVLIASLTLICIVLFRHT</sequence>
<feature type="chain" id="PRO_5027565361" evidence="2">
    <location>
        <begin position="21"/>
        <end position="478"/>
    </location>
</feature>
<dbReference type="PANTHER" id="PTHR31649:SF11">
    <property type="entry name" value="PROTEIN UNZIPPED"/>
    <property type="match status" value="1"/>
</dbReference>
<evidence type="ECO:0000256" key="1">
    <source>
        <dbReference type="SAM" id="MobiDB-lite"/>
    </source>
</evidence>
<feature type="region of interest" description="Disordered" evidence="1">
    <location>
        <begin position="424"/>
        <end position="457"/>
    </location>
</feature>
<dbReference type="Proteomes" id="UP001652700">
    <property type="component" value="Unplaced"/>
</dbReference>
<proteinExistence type="predicted"/>
<gene>
    <name evidence="5" type="primary">LOC114341649</name>
</gene>
<name>A0A6P7GSJ4_DIAVI</name>
<accession>A0A6P7GSJ4</accession>
<dbReference type="InterPro" id="IPR006616">
    <property type="entry name" value="DM9_repeat"/>
</dbReference>
<dbReference type="CTD" id="38002"/>
<dbReference type="AlphaFoldDB" id="A0A6P7GSJ4"/>